<proteinExistence type="predicted"/>
<keyword evidence="2" id="KW-1185">Reference proteome</keyword>
<name>A0A7C8MAW1_9PLEO</name>
<gene>
    <name evidence="1" type="ORF">BDV95DRAFT_130171</name>
</gene>
<dbReference type="EMBL" id="JAADJZ010000019">
    <property type="protein sequence ID" value="KAF2868502.1"/>
    <property type="molecule type" value="Genomic_DNA"/>
</dbReference>
<comment type="caution">
    <text evidence="1">The sequence shown here is derived from an EMBL/GenBank/DDBJ whole genome shotgun (WGS) entry which is preliminary data.</text>
</comment>
<protein>
    <recommendedName>
        <fullName evidence="3">F-box domain-containing protein</fullName>
    </recommendedName>
</protein>
<reference evidence="1 2" key="1">
    <citation type="submission" date="2020-01" db="EMBL/GenBank/DDBJ databases">
        <authorList>
            <consortium name="DOE Joint Genome Institute"/>
            <person name="Haridas S."/>
            <person name="Albert R."/>
            <person name="Binder M."/>
            <person name="Bloem J."/>
            <person name="Labutti K."/>
            <person name="Salamov A."/>
            <person name="Andreopoulos B."/>
            <person name="Baker S.E."/>
            <person name="Barry K."/>
            <person name="Bills G."/>
            <person name="Bluhm B.H."/>
            <person name="Cannon C."/>
            <person name="Castanera R."/>
            <person name="Culley D.E."/>
            <person name="Daum C."/>
            <person name="Ezra D."/>
            <person name="Gonzalez J.B."/>
            <person name="Henrissat B."/>
            <person name="Kuo A."/>
            <person name="Liang C."/>
            <person name="Lipzen A."/>
            <person name="Lutzoni F."/>
            <person name="Magnuson J."/>
            <person name="Mondo S."/>
            <person name="Nolan M."/>
            <person name="Ohm R."/>
            <person name="Pangilinan J."/>
            <person name="Park H.-J.H."/>
            <person name="Ramirez L."/>
            <person name="Alfaro M."/>
            <person name="Sun H."/>
            <person name="Tritt A."/>
            <person name="Yoshinaga Y."/>
            <person name="Zwiers L.-H.L."/>
            <person name="Turgeon B.G."/>
            <person name="Goodwin S.B."/>
            <person name="Spatafora J.W."/>
            <person name="Crous P.W."/>
            <person name="Grigoriev I.V."/>
        </authorList>
    </citation>
    <scope>NUCLEOTIDE SEQUENCE [LARGE SCALE GENOMIC DNA]</scope>
    <source>
        <strain evidence="1 2">CBS 611.86</strain>
    </source>
</reference>
<dbReference type="Proteomes" id="UP000481861">
    <property type="component" value="Unassembled WGS sequence"/>
</dbReference>
<evidence type="ECO:0008006" key="3">
    <source>
        <dbReference type="Google" id="ProtNLM"/>
    </source>
</evidence>
<sequence length="277" mass="31088">MAFQTSPSSPSRGILNCLPPSARLQHTMASQASPSGPSLGLLGRLPYEIRAMIYTFAVSDPAVVITPASPSFPAMMRTSFAIRDEFSAVLYAETAMTVQLPEQLLRLTLFFAKIQNTAGDISRLYKHGPRNYVIELGYKPLSYQQIVRGNAYYRKVNLAASLDQWTTVFSKIPLPTAGSLTYDFRAWEVEDEFQVPTDISSGLGRFFRRLALRAHIQTRSLKMYVAVRDCQSAHLRRGVPVKQIQPLKDQGYRALVLMVCHLDEAMRKWGELSQPLV</sequence>
<organism evidence="1 2">
    <name type="scientific">Massariosphaeria phaeospora</name>
    <dbReference type="NCBI Taxonomy" id="100035"/>
    <lineage>
        <taxon>Eukaryota</taxon>
        <taxon>Fungi</taxon>
        <taxon>Dikarya</taxon>
        <taxon>Ascomycota</taxon>
        <taxon>Pezizomycotina</taxon>
        <taxon>Dothideomycetes</taxon>
        <taxon>Pleosporomycetidae</taxon>
        <taxon>Pleosporales</taxon>
        <taxon>Pleosporales incertae sedis</taxon>
        <taxon>Massariosphaeria</taxon>
    </lineage>
</organism>
<evidence type="ECO:0000313" key="2">
    <source>
        <dbReference type="Proteomes" id="UP000481861"/>
    </source>
</evidence>
<dbReference type="AlphaFoldDB" id="A0A7C8MAW1"/>
<evidence type="ECO:0000313" key="1">
    <source>
        <dbReference type="EMBL" id="KAF2868502.1"/>
    </source>
</evidence>
<accession>A0A7C8MAW1</accession>